<dbReference type="AlphaFoldDB" id="A0A399S392"/>
<dbReference type="CDD" id="cd05399">
    <property type="entry name" value="NT_Rel-Spo_like"/>
    <property type="match status" value="1"/>
</dbReference>
<dbReference type="InterPro" id="IPR043519">
    <property type="entry name" value="NT_sf"/>
</dbReference>
<gene>
    <name evidence="2" type="ORF">D1627_11745</name>
</gene>
<accession>A0A399S392</accession>
<dbReference type="GO" id="GO:0015969">
    <property type="term" value="P:guanosine tetraphosphate metabolic process"/>
    <property type="evidence" value="ECO:0007669"/>
    <property type="project" value="InterPro"/>
</dbReference>
<dbReference type="PANTHER" id="PTHR41773:SF1">
    <property type="entry name" value="RELA_SPOT DOMAIN-CONTAINING PROTEIN"/>
    <property type="match status" value="1"/>
</dbReference>
<evidence type="ECO:0000313" key="2">
    <source>
        <dbReference type="EMBL" id="RIJ37761.1"/>
    </source>
</evidence>
<dbReference type="EMBL" id="QWGE01000003">
    <property type="protein sequence ID" value="RIJ37761.1"/>
    <property type="molecule type" value="Genomic_DNA"/>
</dbReference>
<feature type="domain" description="RelA/SpoT" evidence="1">
    <location>
        <begin position="72"/>
        <end position="213"/>
    </location>
</feature>
<protein>
    <recommendedName>
        <fullName evidence="1">RelA/SpoT domain-containing protein</fullName>
    </recommendedName>
</protein>
<organism evidence="2 3">
    <name type="scientific">Pontibacter oryzae</name>
    <dbReference type="NCBI Taxonomy" id="2304593"/>
    <lineage>
        <taxon>Bacteria</taxon>
        <taxon>Pseudomonadati</taxon>
        <taxon>Bacteroidota</taxon>
        <taxon>Cytophagia</taxon>
        <taxon>Cytophagales</taxon>
        <taxon>Hymenobacteraceae</taxon>
        <taxon>Pontibacter</taxon>
    </lineage>
</organism>
<evidence type="ECO:0000259" key="1">
    <source>
        <dbReference type="SMART" id="SM00954"/>
    </source>
</evidence>
<dbReference type="RefSeq" id="WP_119432418.1">
    <property type="nucleotide sequence ID" value="NZ_QWGE01000003.1"/>
</dbReference>
<reference evidence="3" key="1">
    <citation type="submission" date="2018-08" db="EMBL/GenBank/DDBJ databases">
        <title>Mucilaginibacter sp. MYSH2.</title>
        <authorList>
            <person name="Seo T."/>
        </authorList>
    </citation>
    <scope>NUCLEOTIDE SEQUENCE [LARGE SCALE GENOMIC DNA]</scope>
    <source>
        <strain evidence="3">KIRAN</strain>
    </source>
</reference>
<comment type="caution">
    <text evidence="2">The sequence shown here is derived from an EMBL/GenBank/DDBJ whole genome shotgun (WGS) entry which is preliminary data.</text>
</comment>
<dbReference type="SUPFAM" id="SSF81301">
    <property type="entry name" value="Nucleotidyltransferase"/>
    <property type="match status" value="1"/>
</dbReference>
<dbReference type="Gene3D" id="3.30.460.10">
    <property type="entry name" value="Beta Polymerase, domain 2"/>
    <property type="match status" value="1"/>
</dbReference>
<keyword evidence="3" id="KW-1185">Reference proteome</keyword>
<dbReference type="Pfam" id="PF04607">
    <property type="entry name" value="RelA_SpoT"/>
    <property type="match status" value="1"/>
</dbReference>
<sequence>MRQHKPAHTATVSFILSVVNKSEQELRALHINPHELLAIYQDYVQRQAELTDTAIYISRILEGASHVHSIKFRVKEPQHLLKKIIRKKREYPNRHFNRHTYLHLINDLIGMRVLHLYKGHWAKTGHYINKHWQLKRPPYAYVVSSESNLVPHTFGRFGCQIMPHPSGYKAVHFVIETQPGRQRYFAEIQLRTLFEEGWSEIDHSLRYPDHNNNELTNLLLQILNRFTSQSDAMASFMRQLTIALHSCKHPAALDALYAQLANLPLTQAEKQQLYTLISSASRQQ</sequence>
<dbReference type="PANTHER" id="PTHR41773">
    <property type="entry name" value="GTP PYROPHOSPHATASE-RELATED"/>
    <property type="match status" value="1"/>
</dbReference>
<name>A0A399S392_9BACT</name>
<dbReference type="OrthoDB" id="9801824at2"/>
<proteinExistence type="predicted"/>
<dbReference type="SMART" id="SM00954">
    <property type="entry name" value="RelA_SpoT"/>
    <property type="match status" value="1"/>
</dbReference>
<evidence type="ECO:0000313" key="3">
    <source>
        <dbReference type="Proteomes" id="UP000266005"/>
    </source>
</evidence>
<dbReference type="Proteomes" id="UP000266005">
    <property type="component" value="Unassembled WGS sequence"/>
</dbReference>
<dbReference type="InterPro" id="IPR007685">
    <property type="entry name" value="RelA_SpoT"/>
</dbReference>